<accession>A0A177HFQ8</accession>
<gene>
    <name evidence="2" type="ORF">STSP_68520</name>
</gene>
<evidence type="ECO:0000313" key="3">
    <source>
        <dbReference type="Proteomes" id="UP000077381"/>
    </source>
</evidence>
<feature type="transmembrane region" description="Helical" evidence="1">
    <location>
        <begin position="20"/>
        <end position="42"/>
    </location>
</feature>
<evidence type="ECO:0000313" key="2">
    <source>
        <dbReference type="EMBL" id="OAH09853.1"/>
    </source>
</evidence>
<protein>
    <submittedName>
        <fullName evidence="2">Uncharacterized protein</fullName>
    </submittedName>
</protein>
<keyword evidence="3" id="KW-1185">Reference proteome</keyword>
<keyword evidence="1" id="KW-1133">Transmembrane helix</keyword>
<evidence type="ECO:0000256" key="1">
    <source>
        <dbReference type="SAM" id="Phobius"/>
    </source>
</evidence>
<comment type="caution">
    <text evidence="2">The sequence shown here is derived from an EMBL/GenBank/DDBJ whole genome shotgun (WGS) entry which is preliminary data.</text>
</comment>
<dbReference type="Proteomes" id="UP000077381">
    <property type="component" value="Unassembled WGS sequence"/>
</dbReference>
<dbReference type="PATRIC" id="fig|1716141.3.peg.7248"/>
<sequence length="49" mass="5387">MAAFWVSQLRVGVEMTLQFPLTVCGLLIGAMTRLGGMLLFVLPLPTMYV</sequence>
<keyword evidence="1" id="KW-0812">Transmembrane</keyword>
<dbReference type="AlphaFoldDB" id="A0A177HFQ8"/>
<reference evidence="2 3" key="1">
    <citation type="submission" date="2015-12" db="EMBL/GenBank/DDBJ databases">
        <title>Genome sequence of Streptomyces sp. G25.</title>
        <authorList>
            <person name="Poehlein A."/>
            <person name="Roettig A."/>
            <person name="Hiessl S."/>
            <person name="Hauschild P."/>
            <person name="Schauer J."/>
            <person name="Madkour M.H."/>
            <person name="Al-Ansari A.M."/>
            <person name="Almakishah N.H."/>
            <person name="Steinbuechel A."/>
            <person name="Daniel R."/>
        </authorList>
    </citation>
    <scope>NUCLEOTIDE SEQUENCE [LARGE SCALE GENOMIC DNA]</scope>
    <source>
        <strain evidence="3">G25(2015)</strain>
    </source>
</reference>
<keyword evidence="1" id="KW-0472">Membrane</keyword>
<organism evidence="2 3">
    <name type="scientific">Streptomyces jeddahensis</name>
    <dbReference type="NCBI Taxonomy" id="1716141"/>
    <lineage>
        <taxon>Bacteria</taxon>
        <taxon>Bacillati</taxon>
        <taxon>Actinomycetota</taxon>
        <taxon>Actinomycetes</taxon>
        <taxon>Kitasatosporales</taxon>
        <taxon>Streptomycetaceae</taxon>
        <taxon>Streptomyces</taxon>
    </lineage>
</organism>
<proteinExistence type="predicted"/>
<name>A0A177HFQ8_9ACTN</name>
<dbReference type="EMBL" id="LOHS01000174">
    <property type="protein sequence ID" value="OAH09853.1"/>
    <property type="molecule type" value="Genomic_DNA"/>
</dbReference>